<feature type="region of interest" description="Disordered" evidence="1">
    <location>
        <begin position="1"/>
        <end position="30"/>
    </location>
</feature>
<sequence length="136" mass="15777">MDDDRGATDDEITRLRSRPPGHDPDDPYEGVALETLPDWWARAVRLFESHDLRPFRPSRFADGELTHEVVDRLERDLDIAVRIAGVDARYGDDWTVFVDDEPVSSIPRRRSQDGYTIFERSSDEFEATVRSNLEER</sequence>
<evidence type="ECO:0000313" key="2">
    <source>
        <dbReference type="EMBL" id="THE64184.1"/>
    </source>
</evidence>
<evidence type="ECO:0000256" key="1">
    <source>
        <dbReference type="SAM" id="MobiDB-lite"/>
    </source>
</evidence>
<dbReference type="AlphaFoldDB" id="A0A4S3TJ96"/>
<evidence type="ECO:0000313" key="3">
    <source>
        <dbReference type="Proteomes" id="UP000318864"/>
    </source>
</evidence>
<proteinExistence type="predicted"/>
<accession>A0A4S3TJ96</accession>
<comment type="caution">
    <text evidence="2">The sequence shown here is derived from an EMBL/GenBank/DDBJ whole genome shotgun (WGS) entry which is preliminary data.</text>
</comment>
<gene>
    <name evidence="2" type="ORF">D8Y22_14050</name>
</gene>
<organism evidence="2 3">
    <name type="scientific">Salinadaptatus halalkaliphilus</name>
    <dbReference type="NCBI Taxonomy" id="2419781"/>
    <lineage>
        <taxon>Archaea</taxon>
        <taxon>Methanobacteriati</taxon>
        <taxon>Methanobacteriota</taxon>
        <taxon>Stenosarchaea group</taxon>
        <taxon>Halobacteria</taxon>
        <taxon>Halobacteriales</taxon>
        <taxon>Natrialbaceae</taxon>
        <taxon>Salinadaptatus</taxon>
    </lineage>
</organism>
<dbReference type="RefSeq" id="WP_141465314.1">
    <property type="nucleotide sequence ID" value="NZ_RBZW01000039.1"/>
</dbReference>
<name>A0A4S3TJ96_9EURY</name>
<dbReference type="EMBL" id="RBZW01000039">
    <property type="protein sequence ID" value="THE64184.1"/>
    <property type="molecule type" value="Genomic_DNA"/>
</dbReference>
<reference evidence="2 3" key="1">
    <citation type="submission" date="2018-10" db="EMBL/GenBank/DDBJ databases">
        <title>Natronolimnobius sp. XQ-INN 246 isolated from Inner Mongolia Autonomous Region of China.</title>
        <authorList>
            <person name="Xue Q."/>
        </authorList>
    </citation>
    <scope>NUCLEOTIDE SEQUENCE [LARGE SCALE GENOMIC DNA]</scope>
    <source>
        <strain evidence="2 3">XQ-INN 246</strain>
    </source>
</reference>
<dbReference type="OrthoDB" id="325754at2157"/>
<feature type="compositionally biased region" description="Basic and acidic residues" evidence="1">
    <location>
        <begin position="1"/>
        <end position="25"/>
    </location>
</feature>
<dbReference type="Proteomes" id="UP000318864">
    <property type="component" value="Unassembled WGS sequence"/>
</dbReference>
<keyword evidence="3" id="KW-1185">Reference proteome</keyword>
<protein>
    <submittedName>
        <fullName evidence="2">Uncharacterized protein</fullName>
    </submittedName>
</protein>